<dbReference type="Proteomes" id="UP001176471">
    <property type="component" value="Unassembled WGS sequence"/>
</dbReference>
<keyword evidence="2" id="KW-0964">Secreted</keyword>
<reference evidence="3" key="1">
    <citation type="submission" date="2023-07" db="EMBL/GenBank/DDBJ databases">
        <title>Bacterial whole genome sequence for Sphingobium sp. HBC34.</title>
        <authorList>
            <person name="Le V."/>
            <person name="Ko S.-R."/>
            <person name="Ahn C.-Y."/>
            <person name="Oh H.-M."/>
        </authorList>
    </citation>
    <scope>NUCLEOTIDE SEQUENCE</scope>
    <source>
        <strain evidence="3">HBC34</strain>
    </source>
</reference>
<evidence type="ECO:0000313" key="4">
    <source>
        <dbReference type="Proteomes" id="UP001176471"/>
    </source>
</evidence>
<sequence length="479" mass="49232">MADITIHLSNRNTGFTTRLAQFYGAQTSTNFEVISASGILLEANIGTNFTYSGGFFRTGTIYENYLFAANGELAFSATGLNLDVAARNNSLQVGQSQGGYYRLLGIGDDVVTGSSGDDFLFGSKGNDHVDGGTGLDILSYNGFEGAVTVNLATRTAETAFGVSTLVGIEDVEGSAFADTLTGDVRNNLLQGFGGNDIIDGRGGLDTASYLDAASAVSVNLTLGTATGGSGSDTLVSIERVIGSRFNDMLLGSAANEFFVGGQGNDTINGGGGIDTVEYGNVGFGVEVNLSTGKTSGGAGIDTLTSIENVLGSIFGDVIIGNTRDNMIRGGAGNDVLVGGTGVDQLYGDAGNDRLRGGIGNDWLQGGAGKDAFQFDTALGTSNAANIDFIDDFSPLDDTLYLENSVFSAFGTTTGAINAAHFRSIVTGGATDANDFLVYDRSTGALFYDANGSVNGLGDAVQFATLLPNLQLTSSDFLLI</sequence>
<accession>A0ABT8ZM02</accession>
<dbReference type="InterPro" id="IPR050557">
    <property type="entry name" value="RTX_toxin/Mannuronan_C5-epim"/>
</dbReference>
<dbReference type="EMBL" id="JAUQOM010000003">
    <property type="protein sequence ID" value="MDO7835251.1"/>
    <property type="molecule type" value="Genomic_DNA"/>
</dbReference>
<dbReference type="PROSITE" id="PS00330">
    <property type="entry name" value="HEMOLYSIN_CALCIUM"/>
    <property type="match status" value="2"/>
</dbReference>
<dbReference type="PANTHER" id="PTHR38340:SF1">
    <property type="entry name" value="S-LAYER PROTEIN"/>
    <property type="match status" value="1"/>
</dbReference>
<gene>
    <name evidence="3" type="ORF">Q4610_09325</name>
</gene>
<comment type="subcellular location">
    <subcellularLocation>
        <location evidence="1">Secreted</location>
    </subcellularLocation>
</comment>
<dbReference type="InterPro" id="IPR011049">
    <property type="entry name" value="Serralysin-like_metalloprot_C"/>
</dbReference>
<evidence type="ECO:0000313" key="3">
    <source>
        <dbReference type="EMBL" id="MDO7835251.1"/>
    </source>
</evidence>
<dbReference type="RefSeq" id="WP_304535676.1">
    <property type="nucleotide sequence ID" value="NZ_JAUQOM010000003.1"/>
</dbReference>
<proteinExistence type="predicted"/>
<dbReference type="InterPro" id="IPR018511">
    <property type="entry name" value="Hemolysin-typ_Ca-bd_CS"/>
</dbReference>
<dbReference type="Gene3D" id="2.150.10.10">
    <property type="entry name" value="Serralysin-like metalloprotease, C-terminal"/>
    <property type="match status" value="3"/>
</dbReference>
<protein>
    <submittedName>
        <fullName evidence="3">Calcium-binding protein</fullName>
    </submittedName>
</protein>
<keyword evidence="4" id="KW-1185">Reference proteome</keyword>
<name>A0ABT8ZM02_9SPHN</name>
<dbReference type="PRINTS" id="PR00313">
    <property type="entry name" value="CABNDNGRPT"/>
</dbReference>
<organism evidence="3 4">
    <name type="scientific">Sphingobium cyanobacteriorum</name>
    <dbReference type="NCBI Taxonomy" id="3063954"/>
    <lineage>
        <taxon>Bacteria</taxon>
        <taxon>Pseudomonadati</taxon>
        <taxon>Pseudomonadota</taxon>
        <taxon>Alphaproteobacteria</taxon>
        <taxon>Sphingomonadales</taxon>
        <taxon>Sphingomonadaceae</taxon>
        <taxon>Sphingobium</taxon>
    </lineage>
</organism>
<evidence type="ECO:0000256" key="1">
    <source>
        <dbReference type="ARBA" id="ARBA00004613"/>
    </source>
</evidence>
<dbReference type="PANTHER" id="PTHR38340">
    <property type="entry name" value="S-LAYER PROTEIN"/>
    <property type="match status" value="1"/>
</dbReference>
<dbReference type="InterPro" id="IPR001343">
    <property type="entry name" value="Hemolysn_Ca-bd"/>
</dbReference>
<evidence type="ECO:0000256" key="2">
    <source>
        <dbReference type="ARBA" id="ARBA00022525"/>
    </source>
</evidence>
<dbReference type="Pfam" id="PF00353">
    <property type="entry name" value="HemolysinCabind"/>
    <property type="match status" value="5"/>
</dbReference>
<dbReference type="SUPFAM" id="SSF51120">
    <property type="entry name" value="beta-Roll"/>
    <property type="match status" value="2"/>
</dbReference>
<comment type="caution">
    <text evidence="3">The sequence shown here is derived from an EMBL/GenBank/DDBJ whole genome shotgun (WGS) entry which is preliminary data.</text>
</comment>